<comment type="caution">
    <text evidence="2">The sequence shown here is derived from an EMBL/GenBank/DDBJ whole genome shotgun (WGS) entry which is preliminary data.</text>
</comment>
<keyword evidence="3" id="KW-1185">Reference proteome</keyword>
<proteinExistence type="predicted"/>
<dbReference type="Proteomes" id="UP001596455">
    <property type="component" value="Unassembled WGS sequence"/>
</dbReference>
<evidence type="ECO:0000313" key="2">
    <source>
        <dbReference type="EMBL" id="MFC7404608.1"/>
    </source>
</evidence>
<name>A0ABW2Q834_9MICO</name>
<gene>
    <name evidence="2" type="ORF">ACFQQL_05765</name>
</gene>
<evidence type="ECO:0000256" key="1">
    <source>
        <dbReference type="SAM" id="Phobius"/>
    </source>
</evidence>
<accession>A0ABW2Q834</accession>
<evidence type="ECO:0008006" key="4">
    <source>
        <dbReference type="Google" id="ProtNLM"/>
    </source>
</evidence>
<evidence type="ECO:0000313" key="3">
    <source>
        <dbReference type="Proteomes" id="UP001596455"/>
    </source>
</evidence>
<keyword evidence="1" id="KW-1133">Transmembrane helix</keyword>
<sequence>MKRRTANYIVLTTFFVLYLATWLPYFGVVNAPSFIGPFPQPMAFGLAINVVNTALVVVVYFAFFRPYARRMRHYHEQEAEEREGTKEDGF</sequence>
<organism evidence="2 3">
    <name type="scientific">Georgenia alba</name>
    <dbReference type="NCBI Taxonomy" id="2233858"/>
    <lineage>
        <taxon>Bacteria</taxon>
        <taxon>Bacillati</taxon>
        <taxon>Actinomycetota</taxon>
        <taxon>Actinomycetes</taxon>
        <taxon>Micrococcales</taxon>
        <taxon>Bogoriellaceae</taxon>
        <taxon>Georgenia</taxon>
    </lineage>
</organism>
<protein>
    <recommendedName>
        <fullName evidence="4">DUF485 domain-containing protein</fullName>
    </recommendedName>
</protein>
<dbReference type="RefSeq" id="WP_382392165.1">
    <property type="nucleotide sequence ID" value="NZ_JBHTCQ010000001.1"/>
</dbReference>
<dbReference type="EMBL" id="JBHTCQ010000001">
    <property type="protein sequence ID" value="MFC7404608.1"/>
    <property type="molecule type" value="Genomic_DNA"/>
</dbReference>
<keyword evidence="1" id="KW-0812">Transmembrane</keyword>
<keyword evidence="1" id="KW-0472">Membrane</keyword>
<feature type="transmembrane region" description="Helical" evidence="1">
    <location>
        <begin position="7"/>
        <end position="26"/>
    </location>
</feature>
<feature type="transmembrane region" description="Helical" evidence="1">
    <location>
        <begin position="46"/>
        <end position="64"/>
    </location>
</feature>
<reference evidence="3" key="1">
    <citation type="journal article" date="2019" name="Int. J. Syst. Evol. Microbiol.">
        <title>The Global Catalogue of Microorganisms (GCM) 10K type strain sequencing project: providing services to taxonomists for standard genome sequencing and annotation.</title>
        <authorList>
            <consortium name="The Broad Institute Genomics Platform"/>
            <consortium name="The Broad Institute Genome Sequencing Center for Infectious Disease"/>
            <person name="Wu L."/>
            <person name="Ma J."/>
        </authorList>
    </citation>
    <scope>NUCLEOTIDE SEQUENCE [LARGE SCALE GENOMIC DNA]</scope>
    <source>
        <strain evidence="3">JCM 1490</strain>
    </source>
</reference>